<accession>A0A6J5LLY6</accession>
<gene>
    <name evidence="3" type="ORF">UFOVP1265_3</name>
    <name evidence="1" type="ORF">UFOVP290_7</name>
    <name evidence="2" type="ORF">UFOVP982_7</name>
</gene>
<dbReference type="EMBL" id="LR796940">
    <property type="protein sequence ID" value="CAB4176050.1"/>
    <property type="molecule type" value="Genomic_DNA"/>
</dbReference>
<dbReference type="EMBL" id="LR796297">
    <property type="protein sequence ID" value="CAB4135325.1"/>
    <property type="molecule type" value="Genomic_DNA"/>
</dbReference>
<sequence length="185" mass="18959">MAVTANLTAGQVLNASTVNTYMINSGLVYVTSATVGTAVSSVTVTGAFNSTYDNYKIVMSGGTCSAGAIVTMTIGGSATGYYGILMYATYLSATPLAAAINNGTNMPYLGGCGTAGQAIVADFDLCNPYLAQYSRIVGAQYSDSSYYGTTQGEHRVATSYSSFSLAPNTGTLTGGTITVYGYRKA</sequence>
<proteinExistence type="predicted"/>
<protein>
    <submittedName>
        <fullName evidence="1">Uncharacterized protein</fullName>
    </submittedName>
</protein>
<reference evidence="1" key="1">
    <citation type="submission" date="2020-04" db="EMBL/GenBank/DDBJ databases">
        <authorList>
            <person name="Chiriac C."/>
            <person name="Salcher M."/>
            <person name="Ghai R."/>
            <person name="Kavagutti S V."/>
        </authorList>
    </citation>
    <scope>NUCLEOTIDE SEQUENCE</scope>
</reference>
<evidence type="ECO:0000313" key="2">
    <source>
        <dbReference type="EMBL" id="CAB4176050.1"/>
    </source>
</evidence>
<organism evidence="1">
    <name type="scientific">uncultured Caudovirales phage</name>
    <dbReference type="NCBI Taxonomy" id="2100421"/>
    <lineage>
        <taxon>Viruses</taxon>
        <taxon>Duplodnaviria</taxon>
        <taxon>Heunggongvirae</taxon>
        <taxon>Uroviricota</taxon>
        <taxon>Caudoviricetes</taxon>
        <taxon>Peduoviridae</taxon>
        <taxon>Maltschvirus</taxon>
        <taxon>Maltschvirus maltsch</taxon>
    </lineage>
</organism>
<evidence type="ECO:0000313" key="1">
    <source>
        <dbReference type="EMBL" id="CAB4135325.1"/>
    </source>
</evidence>
<name>A0A6J5LLY6_9CAUD</name>
<dbReference type="EMBL" id="LR797233">
    <property type="protein sequence ID" value="CAB4194735.1"/>
    <property type="molecule type" value="Genomic_DNA"/>
</dbReference>
<evidence type="ECO:0000313" key="3">
    <source>
        <dbReference type="EMBL" id="CAB4194735.1"/>
    </source>
</evidence>